<dbReference type="GO" id="GO:0005737">
    <property type="term" value="C:cytoplasm"/>
    <property type="evidence" value="ECO:0007669"/>
    <property type="project" value="TreeGrafter"/>
</dbReference>
<evidence type="ECO:0000256" key="4">
    <source>
        <dbReference type="ARBA" id="ARBA00022741"/>
    </source>
</evidence>
<evidence type="ECO:0000256" key="2">
    <source>
        <dbReference type="ARBA" id="ARBA00022598"/>
    </source>
</evidence>
<dbReference type="SUPFAM" id="SSF53244">
    <property type="entry name" value="MurD-like peptide ligases, peptide-binding domain"/>
    <property type="match status" value="1"/>
</dbReference>
<dbReference type="Gene3D" id="3.90.190.20">
    <property type="entry name" value="Mur ligase, C-terminal domain"/>
    <property type="match status" value="1"/>
</dbReference>
<dbReference type="EMBL" id="UINC01001034">
    <property type="protein sequence ID" value="SUZ68228.1"/>
    <property type="molecule type" value="Genomic_DNA"/>
</dbReference>
<dbReference type="InterPro" id="IPR036565">
    <property type="entry name" value="Mur-like_cat_sf"/>
</dbReference>
<dbReference type="SUPFAM" id="SSF53623">
    <property type="entry name" value="MurD-like peptide ligases, catalytic domain"/>
    <property type="match status" value="1"/>
</dbReference>
<proteinExistence type="inferred from homology"/>
<dbReference type="PROSITE" id="PS01012">
    <property type="entry name" value="FOLYLPOLYGLU_SYNT_2"/>
    <property type="match status" value="1"/>
</dbReference>
<keyword evidence="5" id="KW-0067">ATP-binding</keyword>
<gene>
    <name evidence="7" type="ORF">METZ01_LOCUS21082</name>
</gene>
<reference evidence="7" key="1">
    <citation type="submission" date="2018-05" db="EMBL/GenBank/DDBJ databases">
        <authorList>
            <person name="Lanie J.A."/>
            <person name="Ng W.-L."/>
            <person name="Kazmierczak K.M."/>
            <person name="Andrzejewski T.M."/>
            <person name="Davidsen T.M."/>
            <person name="Wayne K.J."/>
            <person name="Tettelin H."/>
            <person name="Glass J.I."/>
            <person name="Rusch D."/>
            <person name="Podicherti R."/>
            <person name="Tsui H.-C.T."/>
            <person name="Winkler M.E."/>
        </authorList>
    </citation>
    <scope>NUCLEOTIDE SEQUENCE</scope>
</reference>
<dbReference type="AlphaFoldDB" id="A0A381PP24"/>
<dbReference type="InterPro" id="IPR018109">
    <property type="entry name" value="Folylpolyglutamate_synth_CS"/>
</dbReference>
<protein>
    <recommendedName>
        <fullName evidence="8">Mur ligase central domain-containing protein</fullName>
    </recommendedName>
</protein>
<dbReference type="GO" id="GO:0004326">
    <property type="term" value="F:tetrahydrofolylpolyglutamate synthase activity"/>
    <property type="evidence" value="ECO:0007669"/>
    <property type="project" value="InterPro"/>
</dbReference>
<keyword evidence="3" id="KW-0479">Metal-binding</keyword>
<dbReference type="InterPro" id="IPR036615">
    <property type="entry name" value="Mur_ligase_C_dom_sf"/>
</dbReference>
<dbReference type="NCBIfam" id="TIGR01499">
    <property type="entry name" value="folC"/>
    <property type="match status" value="1"/>
</dbReference>
<dbReference type="GO" id="GO:0005524">
    <property type="term" value="F:ATP binding"/>
    <property type="evidence" value="ECO:0007669"/>
    <property type="project" value="UniProtKB-KW"/>
</dbReference>
<dbReference type="GO" id="GO:0046872">
    <property type="term" value="F:metal ion binding"/>
    <property type="evidence" value="ECO:0007669"/>
    <property type="project" value="UniProtKB-KW"/>
</dbReference>
<evidence type="ECO:0008006" key="8">
    <source>
        <dbReference type="Google" id="ProtNLM"/>
    </source>
</evidence>
<name>A0A381PP24_9ZZZZ</name>
<evidence type="ECO:0000313" key="7">
    <source>
        <dbReference type="EMBL" id="SUZ68228.1"/>
    </source>
</evidence>
<dbReference type="Gene3D" id="3.40.1190.10">
    <property type="entry name" value="Mur-like, catalytic domain"/>
    <property type="match status" value="1"/>
</dbReference>
<evidence type="ECO:0000256" key="3">
    <source>
        <dbReference type="ARBA" id="ARBA00022723"/>
    </source>
</evidence>
<dbReference type="GO" id="GO:0008841">
    <property type="term" value="F:dihydrofolate synthase activity"/>
    <property type="evidence" value="ECO:0007669"/>
    <property type="project" value="TreeGrafter"/>
</dbReference>
<keyword evidence="4" id="KW-0547">Nucleotide-binding</keyword>
<dbReference type="PANTHER" id="PTHR11136">
    <property type="entry name" value="FOLYLPOLYGLUTAMATE SYNTHASE-RELATED"/>
    <property type="match status" value="1"/>
</dbReference>
<evidence type="ECO:0000256" key="5">
    <source>
        <dbReference type="ARBA" id="ARBA00022840"/>
    </source>
</evidence>
<evidence type="ECO:0000256" key="6">
    <source>
        <dbReference type="ARBA" id="ARBA00022842"/>
    </source>
</evidence>
<keyword evidence="2" id="KW-0436">Ligase</keyword>
<evidence type="ECO:0000256" key="1">
    <source>
        <dbReference type="ARBA" id="ARBA00008276"/>
    </source>
</evidence>
<accession>A0A381PP24</accession>
<keyword evidence="6" id="KW-0460">Magnesium</keyword>
<organism evidence="7">
    <name type="scientific">marine metagenome</name>
    <dbReference type="NCBI Taxonomy" id="408172"/>
    <lineage>
        <taxon>unclassified sequences</taxon>
        <taxon>metagenomes</taxon>
        <taxon>ecological metagenomes</taxon>
    </lineage>
</organism>
<comment type="similarity">
    <text evidence="1">Belongs to the folylpolyglutamate synthase family.</text>
</comment>
<dbReference type="PANTHER" id="PTHR11136:SF0">
    <property type="entry name" value="DIHYDROFOLATE SYNTHETASE-RELATED"/>
    <property type="match status" value="1"/>
</dbReference>
<sequence length="340" mass="38866">MVRFNERIRINGCPISDQEIIDFIQQHQKTIMDSSITFFEATTALAFTYFERNNVDVAIIETGLGGRLDSTNVIRPIQTIITEIDYDHTHILGESIELIASEKCGIFKKNTPALTSNSNKEVLSTIKYCAHKKQSPLTLIDKNESTITEHTPQSISFLHNETKFVLPQAGSYQKNNAILAIETCKAHFPKINMLEIQSSLKKWIWPGRMQIMAENVFYDVAHNANAIEKLSQDLYSIYNKKPIGLLILKNDKLTDKLLTLLYNEFEELIISTIDSKDILQKDDILNNNQLQQFKFIDNITEALSEIQSIDYNGPKVIFGSHYIAKELYKIFDFSFDNGTI</sequence>
<dbReference type="InterPro" id="IPR001645">
    <property type="entry name" value="Folylpolyglutamate_synth"/>
</dbReference>